<evidence type="ECO:0000256" key="4">
    <source>
        <dbReference type="ARBA" id="ARBA00023242"/>
    </source>
</evidence>
<dbReference type="EMBL" id="JBJQOH010000004">
    <property type="protein sequence ID" value="KAL3690607.1"/>
    <property type="molecule type" value="Genomic_DNA"/>
</dbReference>
<evidence type="ECO:0000259" key="6">
    <source>
        <dbReference type="PROSITE" id="PS50071"/>
    </source>
</evidence>
<dbReference type="SMART" id="SM00389">
    <property type="entry name" value="HOX"/>
    <property type="match status" value="1"/>
</dbReference>
<dbReference type="InterPro" id="IPR001356">
    <property type="entry name" value="HD"/>
</dbReference>
<dbReference type="InterPro" id="IPR050224">
    <property type="entry name" value="TALE_homeobox"/>
</dbReference>
<dbReference type="SUPFAM" id="SSF46689">
    <property type="entry name" value="Homeodomain-like"/>
    <property type="match status" value="1"/>
</dbReference>
<dbReference type="Proteomes" id="UP001633002">
    <property type="component" value="Unassembled WGS sequence"/>
</dbReference>
<evidence type="ECO:0000256" key="5">
    <source>
        <dbReference type="PROSITE-ProRule" id="PRU00108"/>
    </source>
</evidence>
<sequence length="544" mass="60969">MDPNQQRSQHSVDVSVLQCQNDEIESPAQHLSAISSVRDGQLPFSDPLIYLLNLQFPLNENHDYFSAVPSGSQVQISFGDGENVEGDFRLSTLSSISGRSRSPDEHREGELQLLPLQIDASHHHSYTNEGKRQKQQLCHHQLHLLKTGACLGSSRGPAVAGGLSRFMTTSASLDYPVCAIVKTREESPDSFRQVARHSDQSNILITIPTSQPQAKHEYGSESSPFGLAELFSAELQSDTDLHHCLGLETLARDLETTIGNDYGALACSISVNETETTSTVVNHPFFYDIIKASVDCYKTGADDGGNPLDELARLHFPNIEADAPVTSTTLEDLFSCLRRDSRLDLCLEKYLHLLRGFMSDLEKLTGAAATFCEQMKKKVLVPNAEVGKSLGRRYSESDSANRMSKKKLEETIPKETDHAINTAVKPKKVLTQLLSDEQWRGAILANYDAKVLKRLKKKHLKEGRKNAKLPDHARVLLMNWWKKHTGNPYPTEEEKNMLAKRATLEIDQINNWFINQRKRHCCAIFSEDRKSHSSSCYKMTAPRR</sequence>
<feature type="DNA-binding region" description="Homeobox" evidence="5">
    <location>
        <begin position="462"/>
        <end position="520"/>
    </location>
</feature>
<evidence type="ECO:0000256" key="2">
    <source>
        <dbReference type="ARBA" id="ARBA00023125"/>
    </source>
</evidence>
<gene>
    <name evidence="7" type="ORF">R1sor_016916</name>
</gene>
<dbReference type="PANTHER" id="PTHR11850">
    <property type="entry name" value="HOMEOBOX PROTEIN TRANSCRIPTION FACTORS"/>
    <property type="match status" value="1"/>
</dbReference>
<evidence type="ECO:0000313" key="8">
    <source>
        <dbReference type="Proteomes" id="UP001633002"/>
    </source>
</evidence>
<dbReference type="PROSITE" id="PS50071">
    <property type="entry name" value="HOMEOBOX_2"/>
    <property type="match status" value="1"/>
</dbReference>
<proteinExistence type="predicted"/>
<evidence type="ECO:0000313" key="7">
    <source>
        <dbReference type="EMBL" id="KAL3690607.1"/>
    </source>
</evidence>
<keyword evidence="2 5" id="KW-0238">DNA-binding</keyword>
<dbReference type="AlphaFoldDB" id="A0ABD3HJ47"/>
<keyword evidence="8" id="KW-1185">Reference proteome</keyword>
<keyword evidence="4 5" id="KW-0539">Nucleus</keyword>
<dbReference type="GO" id="GO:0003677">
    <property type="term" value="F:DNA binding"/>
    <property type="evidence" value="ECO:0007669"/>
    <property type="project" value="UniProtKB-UniRule"/>
</dbReference>
<evidence type="ECO:0000256" key="3">
    <source>
        <dbReference type="ARBA" id="ARBA00023155"/>
    </source>
</evidence>
<feature type="domain" description="Homeobox" evidence="6">
    <location>
        <begin position="460"/>
        <end position="519"/>
    </location>
</feature>
<dbReference type="InterPro" id="IPR009057">
    <property type="entry name" value="Homeodomain-like_sf"/>
</dbReference>
<dbReference type="GO" id="GO:0005634">
    <property type="term" value="C:nucleus"/>
    <property type="evidence" value="ECO:0007669"/>
    <property type="project" value="UniProtKB-SubCell"/>
</dbReference>
<comment type="subcellular location">
    <subcellularLocation>
        <location evidence="1 5">Nucleus</location>
    </subcellularLocation>
</comment>
<protein>
    <recommendedName>
        <fullName evidence="6">Homeobox domain-containing protein</fullName>
    </recommendedName>
</protein>
<keyword evidence="3 5" id="KW-0371">Homeobox</keyword>
<organism evidence="7 8">
    <name type="scientific">Riccia sorocarpa</name>
    <dbReference type="NCBI Taxonomy" id="122646"/>
    <lineage>
        <taxon>Eukaryota</taxon>
        <taxon>Viridiplantae</taxon>
        <taxon>Streptophyta</taxon>
        <taxon>Embryophyta</taxon>
        <taxon>Marchantiophyta</taxon>
        <taxon>Marchantiopsida</taxon>
        <taxon>Marchantiidae</taxon>
        <taxon>Marchantiales</taxon>
        <taxon>Ricciaceae</taxon>
        <taxon>Riccia</taxon>
    </lineage>
</organism>
<evidence type="ECO:0000256" key="1">
    <source>
        <dbReference type="ARBA" id="ARBA00004123"/>
    </source>
</evidence>
<dbReference type="CDD" id="cd00086">
    <property type="entry name" value="homeodomain"/>
    <property type="match status" value="1"/>
</dbReference>
<name>A0ABD3HJ47_9MARC</name>
<comment type="caution">
    <text evidence="7">The sequence shown here is derived from an EMBL/GenBank/DDBJ whole genome shotgun (WGS) entry which is preliminary data.</text>
</comment>
<accession>A0ABD3HJ47</accession>
<dbReference type="Gene3D" id="1.10.10.60">
    <property type="entry name" value="Homeodomain-like"/>
    <property type="match status" value="1"/>
</dbReference>
<dbReference type="InterPro" id="IPR008422">
    <property type="entry name" value="KN_HD"/>
</dbReference>
<dbReference type="Pfam" id="PF05920">
    <property type="entry name" value="Homeobox_KN"/>
    <property type="match status" value="1"/>
</dbReference>
<reference evidence="7 8" key="1">
    <citation type="submission" date="2024-09" db="EMBL/GenBank/DDBJ databases">
        <title>Chromosome-scale assembly of Riccia sorocarpa.</title>
        <authorList>
            <person name="Paukszto L."/>
        </authorList>
    </citation>
    <scope>NUCLEOTIDE SEQUENCE [LARGE SCALE GENOMIC DNA]</scope>
    <source>
        <strain evidence="7">LP-2024</strain>
        <tissue evidence="7">Aerial parts of the thallus</tissue>
    </source>
</reference>